<protein>
    <submittedName>
        <fullName evidence="1">Uncharacterized protein</fullName>
    </submittedName>
</protein>
<organism evidence="1 2">
    <name type="scientific">Glutamicibacter ardleyensis</name>
    <dbReference type="NCBI Taxonomy" id="225894"/>
    <lineage>
        <taxon>Bacteria</taxon>
        <taxon>Bacillati</taxon>
        <taxon>Actinomycetota</taxon>
        <taxon>Actinomycetes</taxon>
        <taxon>Micrococcales</taxon>
        <taxon>Micrococcaceae</taxon>
        <taxon>Glutamicibacter</taxon>
    </lineage>
</organism>
<dbReference type="Proteomes" id="UP000606115">
    <property type="component" value="Unassembled WGS sequence"/>
</dbReference>
<name>A0ABQ2DQW3_9MICC</name>
<dbReference type="RefSeq" id="WP_170947928.1">
    <property type="nucleotide sequence ID" value="NZ_BMKX01000008.1"/>
</dbReference>
<comment type="caution">
    <text evidence="1">The sequence shown here is derived from an EMBL/GenBank/DDBJ whole genome shotgun (WGS) entry which is preliminary data.</text>
</comment>
<dbReference type="EMBL" id="BMKX01000008">
    <property type="protein sequence ID" value="GGJ69023.1"/>
    <property type="molecule type" value="Genomic_DNA"/>
</dbReference>
<dbReference type="GeneID" id="303305314"/>
<evidence type="ECO:0000313" key="1">
    <source>
        <dbReference type="EMBL" id="GGJ69023.1"/>
    </source>
</evidence>
<gene>
    <name evidence="1" type="ORF">GCM10007173_29680</name>
</gene>
<accession>A0ABQ2DQW3</accession>
<evidence type="ECO:0000313" key="2">
    <source>
        <dbReference type="Proteomes" id="UP000606115"/>
    </source>
</evidence>
<proteinExistence type="predicted"/>
<keyword evidence="2" id="KW-1185">Reference proteome</keyword>
<reference evidence="2" key="1">
    <citation type="journal article" date="2019" name="Int. J. Syst. Evol. Microbiol.">
        <title>The Global Catalogue of Microorganisms (GCM) 10K type strain sequencing project: providing services to taxonomists for standard genome sequencing and annotation.</title>
        <authorList>
            <consortium name="The Broad Institute Genomics Platform"/>
            <consortium name="The Broad Institute Genome Sequencing Center for Infectious Disease"/>
            <person name="Wu L."/>
            <person name="Ma J."/>
        </authorList>
    </citation>
    <scope>NUCLEOTIDE SEQUENCE [LARGE SCALE GENOMIC DNA]</scope>
    <source>
        <strain evidence="2">CGMCC 1.3685</strain>
    </source>
</reference>
<sequence length="52" mass="5593">MAEQALQFVQLQLADQSRNGRLAPTQAIADDAPAIEELVAFLGRRVGEIPSS</sequence>